<dbReference type="InterPro" id="IPR024072">
    <property type="entry name" value="DHFR-like_dom_sf"/>
</dbReference>
<comment type="caution">
    <text evidence="2">The sequence shown here is derived from an EMBL/GenBank/DDBJ whole genome shotgun (WGS) entry which is preliminary data.</text>
</comment>
<evidence type="ECO:0000313" key="2">
    <source>
        <dbReference type="EMBL" id="GIH79861.1"/>
    </source>
</evidence>
<dbReference type="AlphaFoldDB" id="A0A8J3W9I6"/>
<evidence type="ECO:0000259" key="1">
    <source>
        <dbReference type="Pfam" id="PF01872"/>
    </source>
</evidence>
<feature type="domain" description="Bacterial bifunctional deaminase-reductase C-terminal" evidence="1">
    <location>
        <begin position="3"/>
        <end position="175"/>
    </location>
</feature>
<name>A0A8J3W9I6_9ACTN</name>
<proteinExistence type="predicted"/>
<dbReference type="Gene3D" id="3.40.430.10">
    <property type="entry name" value="Dihydrofolate Reductase, subunit A"/>
    <property type="match status" value="1"/>
</dbReference>
<dbReference type="PANTHER" id="PTHR38011:SF11">
    <property type="entry name" value="2,5-DIAMINO-6-RIBOSYLAMINO-4(3H)-PYRIMIDINONE 5'-PHOSPHATE REDUCTASE"/>
    <property type="match status" value="1"/>
</dbReference>
<protein>
    <submittedName>
        <fullName evidence="2">Pyrimidine reductase</fullName>
    </submittedName>
</protein>
<reference evidence="2 3" key="1">
    <citation type="submission" date="2021-01" db="EMBL/GenBank/DDBJ databases">
        <title>Whole genome shotgun sequence of Planobispora longispora NBRC 13918.</title>
        <authorList>
            <person name="Komaki H."/>
            <person name="Tamura T."/>
        </authorList>
    </citation>
    <scope>NUCLEOTIDE SEQUENCE [LARGE SCALE GENOMIC DNA]</scope>
    <source>
        <strain evidence="2 3">NBRC 13918</strain>
    </source>
</reference>
<gene>
    <name evidence="2" type="ORF">Plo01_62900</name>
</gene>
<dbReference type="EMBL" id="BOOH01000052">
    <property type="protein sequence ID" value="GIH79861.1"/>
    <property type="molecule type" value="Genomic_DNA"/>
</dbReference>
<organism evidence="2 3">
    <name type="scientific">Planobispora longispora</name>
    <dbReference type="NCBI Taxonomy" id="28887"/>
    <lineage>
        <taxon>Bacteria</taxon>
        <taxon>Bacillati</taxon>
        <taxon>Actinomycetota</taxon>
        <taxon>Actinomycetes</taxon>
        <taxon>Streptosporangiales</taxon>
        <taxon>Streptosporangiaceae</taxon>
        <taxon>Planobispora</taxon>
    </lineage>
</organism>
<dbReference type="SUPFAM" id="SSF53597">
    <property type="entry name" value="Dihydrofolate reductase-like"/>
    <property type="match status" value="1"/>
</dbReference>
<dbReference type="Pfam" id="PF01872">
    <property type="entry name" value="RibD_C"/>
    <property type="match status" value="1"/>
</dbReference>
<dbReference type="InterPro" id="IPR050765">
    <property type="entry name" value="Riboflavin_Biosynth_HTPR"/>
</dbReference>
<dbReference type="InterPro" id="IPR002734">
    <property type="entry name" value="RibDG_C"/>
</dbReference>
<evidence type="ECO:0000313" key="3">
    <source>
        <dbReference type="Proteomes" id="UP000616724"/>
    </source>
</evidence>
<accession>A0A8J3W9I6</accession>
<dbReference type="PANTHER" id="PTHR38011">
    <property type="entry name" value="DIHYDROFOLATE REDUCTASE FAMILY PROTEIN (AFU_ORTHOLOGUE AFUA_8G06820)"/>
    <property type="match status" value="1"/>
</dbReference>
<dbReference type="GO" id="GO:0008703">
    <property type="term" value="F:5-amino-6-(5-phosphoribosylamino)uracil reductase activity"/>
    <property type="evidence" value="ECO:0007669"/>
    <property type="project" value="InterPro"/>
</dbReference>
<sequence>MRRVIVSTFVTLDGVMEAPETWSFDFHDEENMKDALELLLGAEALLLGRRTYDGFAEAWPSREDPMGFADKMNTMPKYVASTTLREPTWDGTEILDGADGDVVDQVAALKRAGDGDLLMYGSATLMRHLLAAGQIDEIRLLLNPVVAGSGRKLFPDGQPRTALDLVETHRYPGGMARLTLRPRA</sequence>
<keyword evidence="3" id="KW-1185">Reference proteome</keyword>
<dbReference type="Proteomes" id="UP000616724">
    <property type="component" value="Unassembled WGS sequence"/>
</dbReference>
<dbReference type="GO" id="GO:0009231">
    <property type="term" value="P:riboflavin biosynthetic process"/>
    <property type="evidence" value="ECO:0007669"/>
    <property type="project" value="InterPro"/>
</dbReference>